<reference evidence="1 2" key="1">
    <citation type="submission" date="2017-08" db="EMBL/GenBank/DDBJ databases">
        <title>Burning lignite coal seam in the remote Altai Mountains harbors a hydrogen-driven thermophilic microbial community.</title>
        <authorList>
            <person name="Kadnikov V.V."/>
            <person name="Mardanov A.V."/>
            <person name="Ivasenko D."/>
            <person name="Beletsky A.V."/>
            <person name="Karnachuk O.V."/>
            <person name="Ravin N.V."/>
        </authorList>
    </citation>
    <scope>NUCLEOTIDE SEQUENCE [LARGE SCALE GENOMIC DNA]</scope>
    <source>
        <strain evidence="1">AL33</strain>
    </source>
</reference>
<gene>
    <name evidence="1" type="ORF">HSCHL_2324</name>
</gene>
<protein>
    <submittedName>
        <fullName evidence="1">Uncharacterized protein</fullName>
    </submittedName>
</protein>
<sequence length="60" mass="6853">MKRRPFREDGRPFVKGIVAFRAGSGASTSNQARRESPSRFAFASRYRTRGVRFRTTASQK</sequence>
<dbReference type="EMBL" id="PEBV01000002">
    <property type="protein sequence ID" value="PTQ54733.1"/>
    <property type="molecule type" value="Genomic_DNA"/>
</dbReference>
<organism evidence="1 2">
    <name type="scientific">Hydrogenibacillus schlegelii</name>
    <name type="common">Bacillus schlegelii</name>
    <dbReference type="NCBI Taxonomy" id="1484"/>
    <lineage>
        <taxon>Bacteria</taxon>
        <taxon>Bacillati</taxon>
        <taxon>Bacillota</taxon>
        <taxon>Bacilli</taxon>
        <taxon>Bacillales</taxon>
        <taxon>Bacillales Family X. Incertae Sedis</taxon>
        <taxon>Hydrogenibacillus</taxon>
    </lineage>
</organism>
<evidence type="ECO:0000313" key="2">
    <source>
        <dbReference type="Proteomes" id="UP000244180"/>
    </source>
</evidence>
<dbReference type="Proteomes" id="UP000244180">
    <property type="component" value="Unassembled WGS sequence"/>
</dbReference>
<comment type="caution">
    <text evidence="1">The sequence shown here is derived from an EMBL/GenBank/DDBJ whole genome shotgun (WGS) entry which is preliminary data.</text>
</comment>
<name>A0A2T5GEX6_HYDSH</name>
<evidence type="ECO:0000313" key="1">
    <source>
        <dbReference type="EMBL" id="PTQ54733.1"/>
    </source>
</evidence>
<accession>A0A2T5GEX6</accession>
<proteinExistence type="predicted"/>
<dbReference type="AlphaFoldDB" id="A0A2T5GEX6"/>